<proteinExistence type="inferred from homology"/>
<dbReference type="NCBIfam" id="TIGR00060">
    <property type="entry name" value="L18_bact"/>
    <property type="match status" value="1"/>
</dbReference>
<dbReference type="HAMAP" id="MF_01337_B">
    <property type="entry name" value="Ribosomal_uL18_B"/>
    <property type="match status" value="1"/>
</dbReference>
<dbReference type="InterPro" id="IPR004389">
    <property type="entry name" value="Ribosomal_uL18_bac-type"/>
</dbReference>
<dbReference type="PANTHER" id="PTHR12899:SF3">
    <property type="entry name" value="LARGE RIBOSOMAL SUBUNIT PROTEIN UL18M"/>
    <property type="match status" value="1"/>
</dbReference>
<sequence>MAGSKTSRRERIKQGIRKNLAGTTERPRLSVFRSNKGIYAQVIDDTTGKTLAAASSLSKDLVASGNKVDQSKAVGKLVAEKAVAAGISKVVFDRNGYLYHGRVKSLAEGAREGGLDF</sequence>
<comment type="similarity">
    <text evidence="1 7">Belongs to the universal ribosomal protein uL18 family.</text>
</comment>
<keyword evidence="10" id="KW-1185">Reference proteome</keyword>
<evidence type="ECO:0000313" key="10">
    <source>
        <dbReference type="Proteomes" id="UP001165302"/>
    </source>
</evidence>
<dbReference type="PANTHER" id="PTHR12899">
    <property type="entry name" value="39S RIBOSOMAL PROTEIN L18, MITOCHONDRIAL"/>
    <property type="match status" value="1"/>
</dbReference>
<evidence type="ECO:0000256" key="6">
    <source>
        <dbReference type="ARBA" id="ARBA00035197"/>
    </source>
</evidence>
<dbReference type="GO" id="GO:0005840">
    <property type="term" value="C:ribosome"/>
    <property type="evidence" value="ECO:0007669"/>
    <property type="project" value="UniProtKB-KW"/>
</dbReference>
<dbReference type="SUPFAM" id="SSF53137">
    <property type="entry name" value="Translational machinery components"/>
    <property type="match status" value="1"/>
</dbReference>
<evidence type="ECO:0000256" key="4">
    <source>
        <dbReference type="ARBA" id="ARBA00022980"/>
    </source>
</evidence>
<evidence type="ECO:0000256" key="7">
    <source>
        <dbReference type="HAMAP-Rule" id="MF_01337"/>
    </source>
</evidence>
<comment type="subunit">
    <text evidence="7">Part of the 50S ribosomal subunit; part of the 5S rRNA/L5/L18/L25 subcomplex. Contacts the 5S and 23S rRNAs.</text>
</comment>
<evidence type="ECO:0000313" key="9">
    <source>
        <dbReference type="EMBL" id="MCA5004269.1"/>
    </source>
</evidence>
<organism evidence="9 10">
    <name type="scientific">Sphingobacterium bovistauri</name>
    <dbReference type="NCBI Taxonomy" id="2781959"/>
    <lineage>
        <taxon>Bacteria</taxon>
        <taxon>Pseudomonadati</taxon>
        <taxon>Bacteroidota</taxon>
        <taxon>Sphingobacteriia</taxon>
        <taxon>Sphingobacteriales</taxon>
        <taxon>Sphingobacteriaceae</taxon>
        <taxon>Sphingobacterium</taxon>
    </lineage>
</organism>
<keyword evidence="3 7" id="KW-0694">RNA-binding</keyword>
<comment type="function">
    <text evidence="7">This is one of the proteins that bind and probably mediate the attachment of the 5S RNA into the large ribosomal subunit, where it forms part of the central protuberance.</text>
</comment>
<dbReference type="Proteomes" id="UP001165302">
    <property type="component" value="Unassembled WGS sequence"/>
</dbReference>
<feature type="region of interest" description="Disordered" evidence="8">
    <location>
        <begin position="1"/>
        <end position="20"/>
    </location>
</feature>
<evidence type="ECO:0000256" key="8">
    <source>
        <dbReference type="SAM" id="MobiDB-lite"/>
    </source>
</evidence>
<keyword evidence="2 7" id="KW-0699">rRNA-binding</keyword>
<dbReference type="InterPro" id="IPR005484">
    <property type="entry name" value="Ribosomal_uL18_bac/plant/anim"/>
</dbReference>
<accession>A0ABS7Z5P1</accession>
<keyword evidence="4 7" id="KW-0689">Ribosomal protein</keyword>
<dbReference type="Gene3D" id="3.30.420.100">
    <property type="match status" value="1"/>
</dbReference>
<protein>
    <recommendedName>
        <fullName evidence="6 7">Large ribosomal subunit protein uL18</fullName>
    </recommendedName>
</protein>
<dbReference type="RefSeq" id="WP_225551596.1">
    <property type="nucleotide sequence ID" value="NZ_JADEYP010000004.1"/>
</dbReference>
<name>A0ABS7Z5P1_9SPHI</name>
<comment type="caution">
    <text evidence="9">The sequence shown here is derived from an EMBL/GenBank/DDBJ whole genome shotgun (WGS) entry which is preliminary data.</text>
</comment>
<gene>
    <name evidence="7 9" type="primary">rplR</name>
    <name evidence="9" type="ORF">IPZ78_03750</name>
</gene>
<dbReference type="Pfam" id="PF00861">
    <property type="entry name" value="Ribosomal_L18p"/>
    <property type="match status" value="1"/>
</dbReference>
<evidence type="ECO:0000256" key="5">
    <source>
        <dbReference type="ARBA" id="ARBA00023274"/>
    </source>
</evidence>
<dbReference type="EMBL" id="JADEYP010000004">
    <property type="protein sequence ID" value="MCA5004269.1"/>
    <property type="molecule type" value="Genomic_DNA"/>
</dbReference>
<reference evidence="9" key="1">
    <citation type="submission" date="2020-10" db="EMBL/GenBank/DDBJ databases">
        <authorList>
            <person name="Lu T."/>
            <person name="Wang Q."/>
            <person name="Han X."/>
        </authorList>
    </citation>
    <scope>NUCLEOTIDE SEQUENCE</scope>
    <source>
        <strain evidence="9">WQ 366</strain>
    </source>
</reference>
<dbReference type="InterPro" id="IPR057268">
    <property type="entry name" value="Ribosomal_L18"/>
</dbReference>
<evidence type="ECO:0000256" key="3">
    <source>
        <dbReference type="ARBA" id="ARBA00022884"/>
    </source>
</evidence>
<evidence type="ECO:0000256" key="2">
    <source>
        <dbReference type="ARBA" id="ARBA00022730"/>
    </source>
</evidence>
<dbReference type="CDD" id="cd00432">
    <property type="entry name" value="Ribosomal_L18_L5e"/>
    <property type="match status" value="1"/>
</dbReference>
<evidence type="ECO:0000256" key="1">
    <source>
        <dbReference type="ARBA" id="ARBA00007116"/>
    </source>
</evidence>
<keyword evidence="5 7" id="KW-0687">Ribonucleoprotein</keyword>